<accession>A0A8H3EQX2</accession>
<organism evidence="4 5">
    <name type="scientific">Alectoria fallacina</name>
    <dbReference type="NCBI Taxonomy" id="1903189"/>
    <lineage>
        <taxon>Eukaryota</taxon>
        <taxon>Fungi</taxon>
        <taxon>Dikarya</taxon>
        <taxon>Ascomycota</taxon>
        <taxon>Pezizomycotina</taxon>
        <taxon>Lecanoromycetes</taxon>
        <taxon>OSLEUM clade</taxon>
        <taxon>Lecanoromycetidae</taxon>
        <taxon>Lecanorales</taxon>
        <taxon>Lecanorineae</taxon>
        <taxon>Parmeliaceae</taxon>
        <taxon>Alectoria</taxon>
    </lineage>
</organism>
<feature type="compositionally biased region" description="Low complexity" evidence="2">
    <location>
        <begin position="45"/>
        <end position="56"/>
    </location>
</feature>
<reference evidence="4" key="1">
    <citation type="submission" date="2021-03" db="EMBL/GenBank/DDBJ databases">
        <authorList>
            <person name="Tagirdzhanova G."/>
        </authorList>
    </citation>
    <scope>NUCLEOTIDE SEQUENCE</scope>
</reference>
<sequence length="484" mass="54110">MDRGREAESASGGNENDEYYEFTPQGFLEDSYFTQSPYHNHNHNHNYNNYNYSNHSNENAQIGLGLDPSPDLNYPPSAPQTVEPTAHSPYYPQTPMDLDVLSADNYQRDYAPVSSMQRMQRGREPAPLFGITADNRLRTISPSPPAGTRARRSRKESLKGTSVDEATSARQRGRPRLDTKDQTAAERRRTQIRLAQRAYRQRKETTISGLNDRVASLEKTVEDMHKTFLEFNDRAIASGIQKGAPALAGHLKSIAERLSELAKNSTEESDGEEDENDPGRSIQPVAAELGSRRQGRELGLEPTSMLGYRTTFGEEEDEEEEDAGEITIPPAQLDNLPLSDRLGTEYMQQLRSENPKSNTQGINHVRPMQQNWVDVMDNNIEQFLRSKGLYVDGQYSVAESFGYVGPTDRSLGSEETPLPAVKSPYRSPSINSSGGPHTPQSTDAHGPNEPYSRGNHLFWNDTTNVSKASHMDMNVSFDDPSIRL</sequence>
<proteinExistence type="predicted"/>
<dbReference type="InterPro" id="IPR046347">
    <property type="entry name" value="bZIP_sf"/>
</dbReference>
<feature type="region of interest" description="Disordered" evidence="2">
    <location>
        <begin position="407"/>
        <end position="457"/>
    </location>
</feature>
<evidence type="ECO:0000313" key="4">
    <source>
        <dbReference type="EMBL" id="CAF9911116.1"/>
    </source>
</evidence>
<feature type="domain" description="BZIP" evidence="3">
    <location>
        <begin position="186"/>
        <end position="229"/>
    </location>
</feature>
<feature type="coiled-coil region" evidence="1">
    <location>
        <begin position="200"/>
        <end position="227"/>
    </location>
</feature>
<feature type="compositionally biased region" description="Acidic residues" evidence="2">
    <location>
        <begin position="267"/>
        <end position="276"/>
    </location>
</feature>
<protein>
    <recommendedName>
        <fullName evidence="3">BZIP domain-containing protein</fullName>
    </recommendedName>
</protein>
<feature type="compositionally biased region" description="Polar residues" evidence="2">
    <location>
        <begin position="426"/>
        <end position="443"/>
    </location>
</feature>
<name>A0A8H3EQX2_9LECA</name>
<dbReference type="GO" id="GO:0003700">
    <property type="term" value="F:DNA-binding transcription factor activity"/>
    <property type="evidence" value="ECO:0007669"/>
    <property type="project" value="InterPro"/>
</dbReference>
<dbReference type="Gene3D" id="1.20.5.170">
    <property type="match status" value="1"/>
</dbReference>
<evidence type="ECO:0000256" key="1">
    <source>
        <dbReference type="SAM" id="Coils"/>
    </source>
</evidence>
<dbReference type="InterPro" id="IPR004827">
    <property type="entry name" value="bZIP"/>
</dbReference>
<keyword evidence="1" id="KW-0175">Coiled coil</keyword>
<evidence type="ECO:0000256" key="2">
    <source>
        <dbReference type="SAM" id="MobiDB-lite"/>
    </source>
</evidence>
<dbReference type="Proteomes" id="UP000664203">
    <property type="component" value="Unassembled WGS sequence"/>
</dbReference>
<dbReference type="CDD" id="cd14688">
    <property type="entry name" value="bZIP_YAP"/>
    <property type="match status" value="1"/>
</dbReference>
<evidence type="ECO:0000259" key="3">
    <source>
        <dbReference type="Pfam" id="PF00170"/>
    </source>
</evidence>
<dbReference type="EMBL" id="CAJPDR010000046">
    <property type="protein sequence ID" value="CAF9911116.1"/>
    <property type="molecule type" value="Genomic_DNA"/>
</dbReference>
<feature type="region of interest" description="Disordered" evidence="2">
    <location>
        <begin position="31"/>
        <end position="56"/>
    </location>
</feature>
<keyword evidence="5" id="KW-1185">Reference proteome</keyword>
<dbReference type="Pfam" id="PF00170">
    <property type="entry name" value="bZIP_1"/>
    <property type="match status" value="1"/>
</dbReference>
<evidence type="ECO:0000313" key="5">
    <source>
        <dbReference type="Proteomes" id="UP000664203"/>
    </source>
</evidence>
<gene>
    <name evidence="4" type="ORF">ALECFALPRED_007084</name>
</gene>
<dbReference type="SUPFAM" id="SSF57959">
    <property type="entry name" value="Leucine zipper domain"/>
    <property type="match status" value="1"/>
</dbReference>
<feature type="region of interest" description="Disordered" evidence="2">
    <location>
        <begin position="132"/>
        <end position="187"/>
    </location>
</feature>
<feature type="compositionally biased region" description="Basic and acidic residues" evidence="2">
    <location>
        <begin position="290"/>
        <end position="299"/>
    </location>
</feature>
<dbReference type="PANTHER" id="PTHR40618">
    <property type="entry name" value="B-ZIP TRANSCRIPTION FACTOR (EUROFUNG)-RELATED"/>
    <property type="match status" value="1"/>
</dbReference>
<dbReference type="OrthoDB" id="3555317at2759"/>
<feature type="compositionally biased region" description="Acidic residues" evidence="2">
    <location>
        <begin position="313"/>
        <end position="324"/>
    </location>
</feature>
<dbReference type="AlphaFoldDB" id="A0A8H3EQX2"/>
<feature type="region of interest" description="Disordered" evidence="2">
    <location>
        <begin position="261"/>
        <end position="337"/>
    </location>
</feature>
<dbReference type="PANTHER" id="PTHR40618:SF1">
    <property type="entry name" value="B-ZIP TRANSCRIPTION FACTOR (EUROFUNG)"/>
    <property type="match status" value="1"/>
</dbReference>
<comment type="caution">
    <text evidence="4">The sequence shown here is derived from an EMBL/GenBank/DDBJ whole genome shotgun (WGS) entry which is preliminary data.</text>
</comment>
<feature type="compositionally biased region" description="Basic and acidic residues" evidence="2">
    <location>
        <begin position="175"/>
        <end position="187"/>
    </location>
</feature>
<feature type="region of interest" description="Disordered" evidence="2">
    <location>
        <begin position="1"/>
        <end position="20"/>
    </location>
</feature>